<keyword evidence="2" id="KW-1185">Reference proteome</keyword>
<dbReference type="EMBL" id="JAWDJW010007240">
    <property type="protein sequence ID" value="KAK3062540.1"/>
    <property type="molecule type" value="Genomic_DNA"/>
</dbReference>
<dbReference type="Proteomes" id="UP001186974">
    <property type="component" value="Unassembled WGS sequence"/>
</dbReference>
<proteinExistence type="predicted"/>
<sequence length="435" mass="49359">MEANSKEIIRVNAPCHIQVKIADQVVNIDVANPHSQVLEVSVKPDAGQATWRLLKACATHSKDGVLVRGVPSRPFPFLELPRELRDHIYRYVLAARKPDSKIFMDWSEARDSVEALKKMCGRQAITILGINAQIRTEAMPISFRDKIVCFRGDFRDVLLSNMRTIGKANIEHLAMGQVQFTSNLQFLAQYVRLKSVTLHFYGSVGVRLLQCLGDLEAFKKIPDCVKITMMSSPNEVAAAVASVNSRHVVKIEHTPSRTTVQLVPSRRFRFLDLSAEFRGSIYDFLLLKPKHRHHIHNGYCIRVVTGDFGTACALRDLGAQVQAEIKEHSMENIKILIVNPHNPQIETDGLNSIGLAGRKVIEELHLEDLWHSETPFPPDFLTLLAECERLKVIRVGFHPQDFAFRYRSFRRAQKERGTRFCDMPCFAFLSQLRGP</sequence>
<comment type="caution">
    <text evidence="1">The sequence shown here is derived from an EMBL/GenBank/DDBJ whole genome shotgun (WGS) entry which is preliminary data.</text>
</comment>
<evidence type="ECO:0000313" key="2">
    <source>
        <dbReference type="Proteomes" id="UP001186974"/>
    </source>
</evidence>
<name>A0ACC3D6N9_9PEZI</name>
<organism evidence="1 2">
    <name type="scientific">Coniosporium uncinatum</name>
    <dbReference type="NCBI Taxonomy" id="93489"/>
    <lineage>
        <taxon>Eukaryota</taxon>
        <taxon>Fungi</taxon>
        <taxon>Dikarya</taxon>
        <taxon>Ascomycota</taxon>
        <taxon>Pezizomycotina</taxon>
        <taxon>Dothideomycetes</taxon>
        <taxon>Dothideomycetes incertae sedis</taxon>
        <taxon>Coniosporium</taxon>
    </lineage>
</organism>
<accession>A0ACC3D6N9</accession>
<protein>
    <submittedName>
        <fullName evidence="1">Uncharacterized protein</fullName>
    </submittedName>
</protein>
<reference evidence="1" key="1">
    <citation type="submission" date="2024-09" db="EMBL/GenBank/DDBJ databases">
        <title>Black Yeasts Isolated from many extreme environments.</title>
        <authorList>
            <person name="Coleine C."/>
            <person name="Stajich J.E."/>
            <person name="Selbmann L."/>
        </authorList>
    </citation>
    <scope>NUCLEOTIDE SEQUENCE</scope>
    <source>
        <strain evidence="1">CCFEE 5737</strain>
    </source>
</reference>
<evidence type="ECO:0000313" key="1">
    <source>
        <dbReference type="EMBL" id="KAK3062540.1"/>
    </source>
</evidence>
<gene>
    <name evidence="1" type="ORF">LTS18_003857</name>
</gene>